<reference evidence="2 3" key="1">
    <citation type="submission" date="2007-03" db="EMBL/GenBank/DDBJ databases">
        <authorList>
            <person name="Stal L."/>
            <person name="Ferriera S."/>
            <person name="Johnson J."/>
            <person name="Kravitz S."/>
            <person name="Beeson K."/>
            <person name="Sutton G."/>
            <person name="Rogers Y.-H."/>
            <person name="Friedman R."/>
            <person name="Frazier M."/>
            <person name="Venter J.C."/>
        </authorList>
    </citation>
    <scope>NUCLEOTIDE SEQUENCE [LARGE SCALE GENOMIC DNA]</scope>
    <source>
        <strain evidence="2 3">CCY0110</strain>
    </source>
</reference>
<dbReference type="EMBL" id="AAXW01000098">
    <property type="protein sequence ID" value="EAZ88193.1"/>
    <property type="molecule type" value="Genomic_DNA"/>
</dbReference>
<comment type="caution">
    <text evidence="2">The sequence shown here is derived from an EMBL/GenBank/DDBJ whole genome shotgun (WGS) entry which is preliminary data.</text>
</comment>
<organism evidence="2 3">
    <name type="scientific">Crocosphaera chwakensis CCY0110</name>
    <dbReference type="NCBI Taxonomy" id="391612"/>
    <lineage>
        <taxon>Bacteria</taxon>
        <taxon>Bacillati</taxon>
        <taxon>Cyanobacteriota</taxon>
        <taxon>Cyanophyceae</taxon>
        <taxon>Oscillatoriophycideae</taxon>
        <taxon>Chroococcales</taxon>
        <taxon>Aphanothecaceae</taxon>
        <taxon>Crocosphaera</taxon>
        <taxon>Crocosphaera chwakensis</taxon>
    </lineage>
</organism>
<name>A3IZA2_9CHRO</name>
<gene>
    <name evidence="2" type="ORF">CY0110_14670</name>
</gene>
<proteinExistence type="predicted"/>
<keyword evidence="3" id="KW-1185">Reference proteome</keyword>
<dbReference type="OrthoDB" id="9832260at2"/>
<dbReference type="Proteomes" id="UP000003781">
    <property type="component" value="Unassembled WGS sequence"/>
</dbReference>
<accession>A3IZA2</accession>
<evidence type="ECO:0000313" key="3">
    <source>
        <dbReference type="Proteomes" id="UP000003781"/>
    </source>
</evidence>
<sequence length="306" mass="34772">MLIPRQAQTSTNDFLSYLGTEPLTIYHQDELKYGQFKGETVNNLTPENLSGILQSIEQNQTDNQTDWEIRQGSNLLLSNNYNQLQLAVGTNRLQLGVKQNELTLGDALIGHWLIEDELNKRFDSNQESFDFLPFYLTLRKSMANLSNSTINVNQELTNPLSSQPSLVTSPSTYNQSKITSNSNSSNEDIFFPLSFSDNQLNLEGSEDKKSINSLHSNQSNPFQNPAFLHHLFSQLHQRKKLRYHQGKAILTINNSETLVAQLNEQNQWEYVSGTLSQTSLNELQYELNSSQSIRYPPSSQSSNFTL</sequence>
<evidence type="ECO:0000313" key="2">
    <source>
        <dbReference type="EMBL" id="EAZ88193.1"/>
    </source>
</evidence>
<evidence type="ECO:0000256" key="1">
    <source>
        <dbReference type="SAM" id="MobiDB-lite"/>
    </source>
</evidence>
<dbReference type="AlphaFoldDB" id="A3IZA2"/>
<feature type="region of interest" description="Disordered" evidence="1">
    <location>
        <begin position="158"/>
        <end position="183"/>
    </location>
</feature>
<dbReference type="RefSeq" id="WP_008278720.1">
    <property type="nucleotide sequence ID" value="NZ_AAXW01000098.1"/>
</dbReference>
<protein>
    <submittedName>
        <fullName evidence="2">Uncharacterized protein</fullName>
    </submittedName>
</protein>